<protein>
    <submittedName>
        <fullName evidence="1">Uncharacterized protein</fullName>
    </submittedName>
</protein>
<accession>A0A495K5J7</accession>
<gene>
    <name evidence="1" type="ORF">DFJ75_3420</name>
</gene>
<comment type="caution">
    <text evidence="1">The sequence shown here is derived from an EMBL/GenBank/DDBJ whole genome shotgun (WGS) entry which is preliminary data.</text>
</comment>
<proteinExistence type="predicted"/>
<evidence type="ECO:0000313" key="2">
    <source>
        <dbReference type="Proteomes" id="UP000274762"/>
    </source>
</evidence>
<organism evidence="1 2">
    <name type="scientific">Williamsia marianensis</name>
    <dbReference type="NCBI Taxonomy" id="85044"/>
    <lineage>
        <taxon>Bacteria</taxon>
        <taxon>Bacillati</taxon>
        <taxon>Actinomycetota</taxon>
        <taxon>Actinomycetes</taxon>
        <taxon>Mycobacteriales</taxon>
        <taxon>Nocardiaceae</taxon>
        <taxon>Williamsia</taxon>
    </lineage>
</organism>
<name>A0A495K5J7_WILMA</name>
<sequence>MDLTDIDNWDTAALDVLVAELNGRFTSVIDADAMLRKVAATPGWKGEGATAAGGSFRSVSISLNDEGQLPWARRRSWPDRRVSPSAS</sequence>
<reference evidence="1 2" key="1">
    <citation type="submission" date="2018-10" db="EMBL/GenBank/DDBJ databases">
        <title>Sequencing the genomes of 1000 actinobacteria strains.</title>
        <authorList>
            <person name="Klenk H.-P."/>
        </authorList>
    </citation>
    <scope>NUCLEOTIDE SEQUENCE [LARGE SCALE GENOMIC DNA]</scope>
    <source>
        <strain evidence="1 2">DSM 44343</strain>
    </source>
</reference>
<dbReference type="RefSeq" id="WP_062795592.1">
    <property type="nucleotide sequence ID" value="NZ_CBCRXS010000008.1"/>
</dbReference>
<dbReference type="Proteomes" id="UP000274762">
    <property type="component" value="Unassembled WGS sequence"/>
</dbReference>
<evidence type="ECO:0000313" key="1">
    <source>
        <dbReference type="EMBL" id="RKR96567.1"/>
    </source>
</evidence>
<dbReference type="AlphaFoldDB" id="A0A495K5J7"/>
<dbReference type="EMBL" id="RBKV01000001">
    <property type="protein sequence ID" value="RKR96567.1"/>
    <property type="molecule type" value="Genomic_DNA"/>
</dbReference>